<organism evidence="1 2">
    <name type="scientific">Candidatus Afipia apatlaquensis</name>
    <dbReference type="NCBI Taxonomy" id="2712852"/>
    <lineage>
        <taxon>Bacteria</taxon>
        <taxon>Pseudomonadati</taxon>
        <taxon>Pseudomonadota</taxon>
        <taxon>Alphaproteobacteria</taxon>
        <taxon>Hyphomicrobiales</taxon>
        <taxon>Nitrobacteraceae</taxon>
        <taxon>Afipia</taxon>
    </lineage>
</organism>
<evidence type="ECO:0000313" key="2">
    <source>
        <dbReference type="Proteomes" id="UP000480266"/>
    </source>
</evidence>
<evidence type="ECO:0000313" key="1">
    <source>
        <dbReference type="EMBL" id="NGX96366.1"/>
    </source>
</evidence>
<dbReference type="Proteomes" id="UP000480266">
    <property type="component" value="Unassembled WGS sequence"/>
</dbReference>
<sequence length="83" mass="8737">MSAQHALGPSIAQMRARMNSGHRQVLEAARDGRKLTSSRIGDARGLMTCRATLIGWGAIDGESLTDTGRSLLADLAEAQEAAS</sequence>
<dbReference type="AlphaFoldDB" id="A0A7C9VG51"/>
<evidence type="ECO:0008006" key="3">
    <source>
        <dbReference type="Google" id="ProtNLM"/>
    </source>
</evidence>
<dbReference type="EMBL" id="JAAMRR010000746">
    <property type="protein sequence ID" value="NGX96366.1"/>
    <property type="molecule type" value="Genomic_DNA"/>
</dbReference>
<name>A0A7C9VG51_9BRAD</name>
<gene>
    <name evidence="1" type="ORF">G4V63_14450</name>
</gene>
<accession>A0A7C9VG51</accession>
<reference evidence="1" key="1">
    <citation type="submission" date="2020-02" db="EMBL/GenBank/DDBJ databases">
        <title>Draft genome sequence of Candidatus Afipia apatlaquensis IBT-C3, a potential strain for decolorization of textile dyes.</title>
        <authorList>
            <person name="Sanchez-Reyes A."/>
            <person name="Breton-Deval L."/>
            <person name="Mangelson H."/>
            <person name="Sanchez-Flores A."/>
        </authorList>
    </citation>
    <scope>NUCLEOTIDE SEQUENCE [LARGE SCALE GENOMIC DNA]</scope>
    <source>
        <strain evidence="1">IBT-C3</strain>
    </source>
</reference>
<protein>
    <recommendedName>
        <fullName evidence="3">Transcriptional regulator</fullName>
    </recommendedName>
</protein>
<keyword evidence="2" id="KW-1185">Reference proteome</keyword>
<comment type="caution">
    <text evidence="1">The sequence shown here is derived from an EMBL/GenBank/DDBJ whole genome shotgun (WGS) entry which is preliminary data.</text>
</comment>
<proteinExistence type="predicted"/>